<keyword evidence="4" id="KW-1185">Reference proteome</keyword>
<dbReference type="RefSeq" id="WP_189574316.1">
    <property type="nucleotide sequence ID" value="NZ_BMXU01000001.1"/>
</dbReference>
<reference evidence="4" key="1">
    <citation type="journal article" date="2019" name="Int. J. Syst. Evol. Microbiol.">
        <title>The Global Catalogue of Microorganisms (GCM) 10K type strain sequencing project: providing services to taxonomists for standard genome sequencing and annotation.</title>
        <authorList>
            <consortium name="The Broad Institute Genomics Platform"/>
            <consortium name="The Broad Institute Genome Sequencing Center for Infectious Disease"/>
            <person name="Wu L."/>
            <person name="Ma J."/>
        </authorList>
    </citation>
    <scope>NUCLEOTIDE SEQUENCE [LARGE SCALE GENOMIC DNA]</scope>
    <source>
        <strain evidence="4">KCTC 22245</strain>
    </source>
</reference>
<dbReference type="InterPro" id="IPR013656">
    <property type="entry name" value="PAS_4"/>
</dbReference>
<accession>A0ABV7MAL2</accession>
<evidence type="ECO:0000259" key="2">
    <source>
        <dbReference type="PROSITE" id="PS50113"/>
    </source>
</evidence>
<evidence type="ECO:0000313" key="4">
    <source>
        <dbReference type="Proteomes" id="UP001595607"/>
    </source>
</evidence>
<gene>
    <name evidence="3" type="ORF">ACFONP_05040</name>
</gene>
<sequence>MVLKAELAAGGPAMLTALAQRSDLVASVVGASRDCVKLMDPDGTVRFINPHARKILDLADLADVLGHPWPQLWPKASQSLISAAIARAAKGAQVRFEAFCPTARGREAYWDISISPVRDRSGTIIQLLAISREITTRITLEESVREREAEIEALRQRLAERSRA</sequence>
<feature type="coiled-coil region" evidence="1">
    <location>
        <begin position="137"/>
        <end position="164"/>
    </location>
</feature>
<organism evidence="3 4">
    <name type="scientific">Parvularcula lutaonensis</name>
    <dbReference type="NCBI Taxonomy" id="491923"/>
    <lineage>
        <taxon>Bacteria</taxon>
        <taxon>Pseudomonadati</taxon>
        <taxon>Pseudomonadota</taxon>
        <taxon>Alphaproteobacteria</taxon>
        <taxon>Parvularculales</taxon>
        <taxon>Parvularculaceae</taxon>
        <taxon>Parvularcula</taxon>
    </lineage>
</organism>
<evidence type="ECO:0000256" key="1">
    <source>
        <dbReference type="SAM" id="Coils"/>
    </source>
</evidence>
<dbReference type="InterPro" id="IPR035965">
    <property type="entry name" value="PAS-like_dom_sf"/>
</dbReference>
<dbReference type="EMBL" id="JBHRVA010000002">
    <property type="protein sequence ID" value="MFC3302093.1"/>
    <property type="molecule type" value="Genomic_DNA"/>
</dbReference>
<dbReference type="NCBIfam" id="TIGR00229">
    <property type="entry name" value="sensory_box"/>
    <property type="match status" value="1"/>
</dbReference>
<dbReference type="PROSITE" id="PS50113">
    <property type="entry name" value="PAC"/>
    <property type="match status" value="1"/>
</dbReference>
<name>A0ABV7MAL2_9PROT</name>
<comment type="caution">
    <text evidence="3">The sequence shown here is derived from an EMBL/GenBank/DDBJ whole genome shotgun (WGS) entry which is preliminary data.</text>
</comment>
<dbReference type="Proteomes" id="UP001595607">
    <property type="component" value="Unassembled WGS sequence"/>
</dbReference>
<dbReference type="InterPro" id="IPR000700">
    <property type="entry name" value="PAS-assoc_C"/>
</dbReference>
<dbReference type="InterPro" id="IPR000014">
    <property type="entry name" value="PAS"/>
</dbReference>
<evidence type="ECO:0000313" key="3">
    <source>
        <dbReference type="EMBL" id="MFC3302093.1"/>
    </source>
</evidence>
<protein>
    <submittedName>
        <fullName evidence="3">PAS domain-containing protein</fullName>
    </submittedName>
</protein>
<feature type="domain" description="PAC" evidence="2">
    <location>
        <begin position="90"/>
        <end position="146"/>
    </location>
</feature>
<dbReference type="Gene3D" id="3.30.450.20">
    <property type="entry name" value="PAS domain"/>
    <property type="match status" value="1"/>
</dbReference>
<dbReference type="CDD" id="cd00130">
    <property type="entry name" value="PAS"/>
    <property type="match status" value="1"/>
</dbReference>
<keyword evidence="1" id="KW-0175">Coiled coil</keyword>
<dbReference type="Pfam" id="PF08448">
    <property type="entry name" value="PAS_4"/>
    <property type="match status" value="1"/>
</dbReference>
<dbReference type="SUPFAM" id="SSF55785">
    <property type="entry name" value="PYP-like sensor domain (PAS domain)"/>
    <property type="match status" value="1"/>
</dbReference>
<proteinExistence type="predicted"/>